<keyword evidence="3" id="KW-0808">Transferase</keyword>
<sequence>MITLHYAPGACSIAAHIILEEIGRPFEARPVSLRKGQQYEPGYLAINPRGKVPALTTADGIVTENVAILTYLADLAPEKGLLPRDGFARAQALSWLGFLTSELHGSYGPLFAPQRFIDGDEVQAALKEKARTRLAGNLADVDGRLAGRDWALGEFSVVDAYLYPFFHWAKTYMGFDMAPYANYSAHHARMQARASVQRVLAREEAGQALLDAA</sequence>
<evidence type="ECO:0000313" key="4">
    <source>
        <dbReference type="Proteomes" id="UP000577362"/>
    </source>
</evidence>
<dbReference type="SFLD" id="SFLDG00358">
    <property type="entry name" value="Main_(cytGST)"/>
    <property type="match status" value="1"/>
</dbReference>
<dbReference type="InterPro" id="IPR036282">
    <property type="entry name" value="Glutathione-S-Trfase_C_sf"/>
</dbReference>
<dbReference type="InterPro" id="IPR010987">
    <property type="entry name" value="Glutathione-S-Trfase_C-like"/>
</dbReference>
<dbReference type="AlphaFoldDB" id="A0A840BXU1"/>
<feature type="domain" description="GST N-terminal" evidence="1">
    <location>
        <begin position="1"/>
        <end position="80"/>
    </location>
</feature>
<feature type="domain" description="GST C-terminal" evidence="2">
    <location>
        <begin position="85"/>
        <end position="209"/>
    </location>
</feature>
<name>A0A840BXU1_9HYPH</name>
<protein>
    <submittedName>
        <fullName evidence="3">Glutathione S-transferase</fullName>
        <ecNumber evidence="3">2.5.1.18</ecNumber>
    </submittedName>
</protein>
<evidence type="ECO:0000259" key="2">
    <source>
        <dbReference type="PROSITE" id="PS50405"/>
    </source>
</evidence>
<dbReference type="PROSITE" id="PS50405">
    <property type="entry name" value="GST_CTER"/>
    <property type="match status" value="1"/>
</dbReference>
<dbReference type="GO" id="GO:0004364">
    <property type="term" value="F:glutathione transferase activity"/>
    <property type="evidence" value="ECO:0007669"/>
    <property type="project" value="UniProtKB-EC"/>
</dbReference>
<dbReference type="RefSeq" id="WP_019402963.1">
    <property type="nucleotide sequence ID" value="NZ_JACIEN010000003.1"/>
</dbReference>
<dbReference type="PANTHER" id="PTHR44051:SF8">
    <property type="entry name" value="GLUTATHIONE S-TRANSFERASE GSTA"/>
    <property type="match status" value="1"/>
</dbReference>
<dbReference type="SFLD" id="SFLDS00019">
    <property type="entry name" value="Glutathione_Transferase_(cytos"/>
    <property type="match status" value="1"/>
</dbReference>
<dbReference type="InterPro" id="IPR036249">
    <property type="entry name" value="Thioredoxin-like_sf"/>
</dbReference>
<dbReference type="CDD" id="cd03057">
    <property type="entry name" value="GST_N_Beta"/>
    <property type="match status" value="1"/>
</dbReference>
<evidence type="ECO:0000313" key="3">
    <source>
        <dbReference type="EMBL" id="MBB4017800.1"/>
    </source>
</evidence>
<proteinExistence type="predicted"/>
<gene>
    <name evidence="3" type="ORF">GGR16_002834</name>
</gene>
<accession>A0A840BXU1</accession>
<dbReference type="Pfam" id="PF02798">
    <property type="entry name" value="GST_N"/>
    <property type="match status" value="1"/>
</dbReference>
<dbReference type="Gene3D" id="1.20.1050.10">
    <property type="match status" value="1"/>
</dbReference>
<dbReference type="SUPFAM" id="SSF47616">
    <property type="entry name" value="GST C-terminal domain-like"/>
    <property type="match status" value="1"/>
</dbReference>
<dbReference type="PROSITE" id="PS50404">
    <property type="entry name" value="GST_NTER"/>
    <property type="match status" value="1"/>
</dbReference>
<dbReference type="Pfam" id="PF13410">
    <property type="entry name" value="GST_C_2"/>
    <property type="match status" value="1"/>
</dbReference>
<dbReference type="SFLD" id="SFLDG01150">
    <property type="entry name" value="Main.1:_Beta-like"/>
    <property type="match status" value="1"/>
</dbReference>
<comment type="caution">
    <text evidence="3">The sequence shown here is derived from an EMBL/GenBank/DDBJ whole genome shotgun (WGS) entry which is preliminary data.</text>
</comment>
<dbReference type="EC" id="2.5.1.18" evidence="3"/>
<dbReference type="SUPFAM" id="SSF52833">
    <property type="entry name" value="Thioredoxin-like"/>
    <property type="match status" value="1"/>
</dbReference>
<dbReference type="CDD" id="cd03188">
    <property type="entry name" value="GST_C_Beta"/>
    <property type="match status" value="1"/>
</dbReference>
<dbReference type="InterPro" id="IPR040079">
    <property type="entry name" value="Glutathione_S-Trfase"/>
</dbReference>
<dbReference type="Proteomes" id="UP000577362">
    <property type="component" value="Unassembled WGS sequence"/>
</dbReference>
<evidence type="ECO:0000259" key="1">
    <source>
        <dbReference type="PROSITE" id="PS50404"/>
    </source>
</evidence>
<organism evidence="3 4">
    <name type="scientific">Chelatococcus caeni</name>
    <dbReference type="NCBI Taxonomy" id="1348468"/>
    <lineage>
        <taxon>Bacteria</taxon>
        <taxon>Pseudomonadati</taxon>
        <taxon>Pseudomonadota</taxon>
        <taxon>Alphaproteobacteria</taxon>
        <taxon>Hyphomicrobiales</taxon>
        <taxon>Chelatococcaceae</taxon>
        <taxon>Chelatococcus</taxon>
    </lineage>
</organism>
<dbReference type="PANTHER" id="PTHR44051">
    <property type="entry name" value="GLUTATHIONE S-TRANSFERASE-RELATED"/>
    <property type="match status" value="1"/>
</dbReference>
<reference evidence="3 4" key="1">
    <citation type="submission" date="2020-08" db="EMBL/GenBank/DDBJ databases">
        <title>Genomic Encyclopedia of Type Strains, Phase IV (KMG-IV): sequencing the most valuable type-strain genomes for metagenomic binning, comparative biology and taxonomic classification.</title>
        <authorList>
            <person name="Goeker M."/>
        </authorList>
    </citation>
    <scope>NUCLEOTIDE SEQUENCE [LARGE SCALE GENOMIC DNA]</scope>
    <source>
        <strain evidence="3 4">DSM 103737</strain>
    </source>
</reference>
<dbReference type="Gene3D" id="3.40.30.10">
    <property type="entry name" value="Glutaredoxin"/>
    <property type="match status" value="1"/>
</dbReference>
<dbReference type="InterPro" id="IPR004045">
    <property type="entry name" value="Glutathione_S-Trfase_N"/>
</dbReference>
<keyword evidence="4" id="KW-1185">Reference proteome</keyword>
<dbReference type="EMBL" id="JACIEN010000003">
    <property type="protein sequence ID" value="MBB4017800.1"/>
    <property type="molecule type" value="Genomic_DNA"/>
</dbReference>